<proteinExistence type="predicted"/>
<reference evidence="2" key="1">
    <citation type="submission" date="2015-04" db="UniProtKB">
        <authorList>
            <consortium name="EnsemblPlants"/>
        </authorList>
    </citation>
    <scope>IDENTIFICATION</scope>
</reference>
<dbReference type="AlphaFoldDB" id="A0A0E0LS93"/>
<reference evidence="2" key="2">
    <citation type="submission" date="2018-05" db="EMBL/GenBank/DDBJ databases">
        <title>OpunRS2 (Oryza punctata Reference Sequence Version 2).</title>
        <authorList>
            <person name="Zhang J."/>
            <person name="Kudrna D."/>
            <person name="Lee S."/>
            <person name="Talag J."/>
            <person name="Welchert J."/>
            <person name="Wing R.A."/>
        </authorList>
    </citation>
    <scope>NUCLEOTIDE SEQUENCE [LARGE SCALE GENOMIC DNA]</scope>
</reference>
<organism evidence="2">
    <name type="scientific">Oryza punctata</name>
    <name type="common">Red rice</name>
    <dbReference type="NCBI Taxonomy" id="4537"/>
    <lineage>
        <taxon>Eukaryota</taxon>
        <taxon>Viridiplantae</taxon>
        <taxon>Streptophyta</taxon>
        <taxon>Embryophyta</taxon>
        <taxon>Tracheophyta</taxon>
        <taxon>Spermatophyta</taxon>
        <taxon>Magnoliopsida</taxon>
        <taxon>Liliopsida</taxon>
        <taxon>Poales</taxon>
        <taxon>Poaceae</taxon>
        <taxon>BOP clade</taxon>
        <taxon>Oryzoideae</taxon>
        <taxon>Oryzeae</taxon>
        <taxon>Oryzinae</taxon>
        <taxon>Oryza</taxon>
    </lineage>
</organism>
<dbReference type="Proteomes" id="UP000026962">
    <property type="component" value="Chromosome 8"/>
</dbReference>
<dbReference type="EnsemblPlants" id="OPUNC08G05600.1">
    <property type="protein sequence ID" value="OPUNC08G05600.1"/>
    <property type="gene ID" value="OPUNC08G05600"/>
</dbReference>
<protein>
    <recommendedName>
        <fullName evidence="4">Bifunctional inhibitor/plant lipid transfer protein/seed storage helical domain-containing protein</fullName>
    </recommendedName>
</protein>
<dbReference type="Gramene" id="OPUNC08G05600.1">
    <property type="protein sequence ID" value="OPUNC08G05600.1"/>
    <property type="gene ID" value="OPUNC08G05600"/>
</dbReference>
<feature type="signal peptide" evidence="1">
    <location>
        <begin position="1"/>
        <end position="30"/>
    </location>
</feature>
<dbReference type="HOGENOM" id="CLU_2137567_0_0_1"/>
<keyword evidence="3" id="KW-1185">Reference proteome</keyword>
<sequence length="113" mass="12425">MRRRCGGGGHGGQLLWVVVVACSWVAATPAQQAPRTDPVEGTGSLKRSENTCMVVAYIHPYCAYASLSRYFKEGERDENMHGSCFTRSIEEPVVMCGDRKVIALACEEQVNDQ</sequence>
<feature type="chain" id="PRO_5002367052" description="Bifunctional inhibitor/plant lipid transfer protein/seed storage helical domain-containing protein" evidence="1">
    <location>
        <begin position="31"/>
        <end position="113"/>
    </location>
</feature>
<evidence type="ECO:0000313" key="2">
    <source>
        <dbReference type="EnsemblPlants" id="OPUNC08G05600.1"/>
    </source>
</evidence>
<evidence type="ECO:0008006" key="4">
    <source>
        <dbReference type="Google" id="ProtNLM"/>
    </source>
</evidence>
<evidence type="ECO:0000313" key="3">
    <source>
        <dbReference type="Proteomes" id="UP000026962"/>
    </source>
</evidence>
<accession>A0A0E0LS93</accession>
<dbReference type="PROSITE" id="PS51257">
    <property type="entry name" value="PROKAR_LIPOPROTEIN"/>
    <property type="match status" value="1"/>
</dbReference>
<keyword evidence="1" id="KW-0732">Signal</keyword>
<name>A0A0E0LS93_ORYPU</name>
<evidence type="ECO:0000256" key="1">
    <source>
        <dbReference type="SAM" id="SignalP"/>
    </source>
</evidence>